<accession>A0ABY4CJ90</accession>
<keyword evidence="2" id="KW-1185">Reference proteome</keyword>
<dbReference type="RefSeq" id="WP_347436196.1">
    <property type="nucleotide sequence ID" value="NZ_CP089291.1"/>
</dbReference>
<sequence>MNPFFQPWNILYEYMMDHDPDAKRMTPTQRRNCAAFIVQWVEHCVEDYRDIAGERLPSSVAADHHISILSCKENNIQSALLYAVIDVDRR</sequence>
<evidence type="ECO:0000313" key="1">
    <source>
        <dbReference type="EMBL" id="UOF89506.1"/>
    </source>
</evidence>
<proteinExistence type="predicted"/>
<organism evidence="1 2">
    <name type="scientific">Fodinisporobacter ferrooxydans</name>
    <dbReference type="NCBI Taxonomy" id="2901836"/>
    <lineage>
        <taxon>Bacteria</taxon>
        <taxon>Bacillati</taxon>
        <taxon>Bacillota</taxon>
        <taxon>Bacilli</taxon>
        <taxon>Bacillales</taxon>
        <taxon>Alicyclobacillaceae</taxon>
        <taxon>Fodinisporobacter</taxon>
    </lineage>
</organism>
<evidence type="ECO:0000313" key="2">
    <source>
        <dbReference type="Proteomes" id="UP000830167"/>
    </source>
</evidence>
<dbReference type="EMBL" id="CP089291">
    <property type="protein sequence ID" value="UOF89506.1"/>
    <property type="molecule type" value="Genomic_DNA"/>
</dbReference>
<gene>
    <name evidence="1" type="ORF">LSG31_16645</name>
</gene>
<protein>
    <submittedName>
        <fullName evidence="1">Uncharacterized protein</fullName>
    </submittedName>
</protein>
<reference evidence="1" key="1">
    <citation type="submission" date="2021-12" db="EMBL/GenBank/DDBJ databases">
        <title>Alicyclobacillaceae gen. nov., sp. nov., isolated from chalcocite enrichment system.</title>
        <authorList>
            <person name="Jiang Z."/>
        </authorList>
    </citation>
    <scope>NUCLEOTIDE SEQUENCE</scope>
    <source>
        <strain evidence="1">MYW30-H2</strain>
    </source>
</reference>
<name>A0ABY4CJ90_9BACL</name>
<dbReference type="Proteomes" id="UP000830167">
    <property type="component" value="Chromosome"/>
</dbReference>